<proteinExistence type="predicted"/>
<protein>
    <submittedName>
        <fullName evidence="1">Unannotated protein</fullName>
    </submittedName>
</protein>
<organism evidence="1">
    <name type="scientific">freshwater metagenome</name>
    <dbReference type="NCBI Taxonomy" id="449393"/>
    <lineage>
        <taxon>unclassified sequences</taxon>
        <taxon>metagenomes</taxon>
        <taxon>ecological metagenomes</taxon>
    </lineage>
</organism>
<accession>A0A6J6TZD2</accession>
<evidence type="ECO:0000313" key="1">
    <source>
        <dbReference type="EMBL" id="CAB4752428.1"/>
    </source>
</evidence>
<reference evidence="1" key="1">
    <citation type="submission" date="2020-05" db="EMBL/GenBank/DDBJ databases">
        <authorList>
            <person name="Chiriac C."/>
            <person name="Salcher M."/>
            <person name="Ghai R."/>
            <person name="Kavagutti S V."/>
        </authorList>
    </citation>
    <scope>NUCLEOTIDE SEQUENCE</scope>
</reference>
<gene>
    <name evidence="1" type="ORF">UFOPK2786_01363</name>
</gene>
<sequence length="172" mass="18450">MRLPLRRMVVATVALGLAFGSMSGSALAHERVVLTGQHVTPAQGPLIQDGTIARAAFAEFTGTGQQRGLRVRFTSGQELRMELLIADTPSASRLPVSNLPELIVIAPDGSRRTLAISERTPFFEPFSGTSFLYLARLRTKAQAGTYRVLVSSRSSTPVTAVIGIGYREVAGH</sequence>
<dbReference type="AlphaFoldDB" id="A0A6J6TZD2"/>
<dbReference type="EMBL" id="CAEZYW010000231">
    <property type="protein sequence ID" value="CAB4752428.1"/>
    <property type="molecule type" value="Genomic_DNA"/>
</dbReference>
<name>A0A6J6TZD2_9ZZZZ</name>